<feature type="chain" id="PRO_5012274845" evidence="1">
    <location>
        <begin position="28"/>
        <end position="183"/>
    </location>
</feature>
<organism evidence="3 4">
    <name type="scientific">Desulfovibrio litoralis DSM 11393</name>
    <dbReference type="NCBI Taxonomy" id="1121455"/>
    <lineage>
        <taxon>Bacteria</taxon>
        <taxon>Pseudomonadati</taxon>
        <taxon>Thermodesulfobacteriota</taxon>
        <taxon>Desulfovibrionia</taxon>
        <taxon>Desulfovibrionales</taxon>
        <taxon>Desulfovibrionaceae</taxon>
        <taxon>Desulfovibrio</taxon>
    </lineage>
</organism>
<keyword evidence="1" id="KW-0732">Signal</keyword>
<evidence type="ECO:0000313" key="4">
    <source>
        <dbReference type="Proteomes" id="UP000186469"/>
    </source>
</evidence>
<dbReference type="RefSeq" id="WP_072697935.1">
    <property type="nucleotide sequence ID" value="NZ_FRDI01000016.1"/>
</dbReference>
<dbReference type="EMBL" id="FRDI01000016">
    <property type="protein sequence ID" value="SHN71978.1"/>
    <property type="molecule type" value="Genomic_DNA"/>
</dbReference>
<dbReference type="STRING" id="1121455.SAMN02745728_02262"/>
<dbReference type="Gene3D" id="1.20.1260.10">
    <property type="match status" value="1"/>
</dbReference>
<feature type="domain" description="DUF305" evidence="2">
    <location>
        <begin position="43"/>
        <end position="112"/>
    </location>
</feature>
<dbReference type="AlphaFoldDB" id="A0A1M7TMV8"/>
<dbReference type="OrthoDB" id="517560at2"/>
<evidence type="ECO:0000313" key="3">
    <source>
        <dbReference type="EMBL" id="SHN71978.1"/>
    </source>
</evidence>
<accession>A0A1M7TMV8</accession>
<dbReference type="Pfam" id="PF03713">
    <property type="entry name" value="DUF305"/>
    <property type="match status" value="1"/>
</dbReference>
<dbReference type="InterPro" id="IPR012347">
    <property type="entry name" value="Ferritin-like"/>
</dbReference>
<dbReference type="PANTHER" id="PTHR36933">
    <property type="entry name" value="SLL0788 PROTEIN"/>
    <property type="match status" value="1"/>
</dbReference>
<reference evidence="3 4" key="1">
    <citation type="submission" date="2016-12" db="EMBL/GenBank/DDBJ databases">
        <authorList>
            <person name="Song W.-J."/>
            <person name="Kurnit D.M."/>
        </authorList>
    </citation>
    <scope>NUCLEOTIDE SEQUENCE [LARGE SCALE GENOMIC DNA]</scope>
    <source>
        <strain evidence="3 4">DSM 11393</strain>
    </source>
</reference>
<sequence>MCYSKKILLMFVSIFAFSLCSVILATAQTSTRDQMKHKEQYNDKTFLSAMVAHSRATIEIADLVLKSGKDPQVKKWAEAIKIVQLENIERMSALLIALGGVDQKAEQEMKDSMKELLTNPVSQNPDINFVSMMIDNNGMAIDMSVPAVVYSKNDKVVQLANWAIKADLQAILSYKAWLAKNTQ</sequence>
<evidence type="ECO:0000256" key="1">
    <source>
        <dbReference type="SAM" id="SignalP"/>
    </source>
</evidence>
<name>A0A1M7TMV8_9BACT</name>
<feature type="signal peptide" evidence="1">
    <location>
        <begin position="1"/>
        <end position="27"/>
    </location>
</feature>
<keyword evidence="4" id="KW-1185">Reference proteome</keyword>
<dbReference type="InterPro" id="IPR005183">
    <property type="entry name" value="DUF305_CopM-like"/>
</dbReference>
<evidence type="ECO:0000259" key="2">
    <source>
        <dbReference type="Pfam" id="PF03713"/>
    </source>
</evidence>
<gene>
    <name evidence="3" type="ORF">SAMN02745728_02262</name>
</gene>
<protein>
    <submittedName>
        <fullName evidence="3">Uncharacterized conserved protein, DUF305 family</fullName>
    </submittedName>
</protein>
<dbReference type="PANTHER" id="PTHR36933:SF1">
    <property type="entry name" value="SLL0788 PROTEIN"/>
    <property type="match status" value="1"/>
</dbReference>
<dbReference type="Proteomes" id="UP000186469">
    <property type="component" value="Unassembled WGS sequence"/>
</dbReference>
<proteinExistence type="predicted"/>